<comment type="caution">
    <text evidence="8">The sequence shown here is derived from an EMBL/GenBank/DDBJ whole genome shotgun (WGS) entry which is preliminary data.</text>
</comment>
<keyword evidence="3" id="KW-0238">DNA-binding</keyword>
<dbReference type="InterPro" id="IPR003657">
    <property type="entry name" value="WRKY_dom"/>
</dbReference>
<dbReference type="GO" id="GO:0005634">
    <property type="term" value="C:nucleus"/>
    <property type="evidence" value="ECO:0007669"/>
    <property type="project" value="UniProtKB-SubCell"/>
</dbReference>
<dbReference type="FunFam" id="2.20.25.80:FF:000009">
    <property type="entry name" value="WRKY transcription factor 53"/>
    <property type="match status" value="1"/>
</dbReference>
<dbReference type="InterPro" id="IPR036576">
    <property type="entry name" value="WRKY_dom_sf"/>
</dbReference>
<evidence type="ECO:0000256" key="3">
    <source>
        <dbReference type="ARBA" id="ARBA00023125"/>
    </source>
</evidence>
<keyword evidence="2" id="KW-0805">Transcription regulation</keyword>
<keyword evidence="9" id="KW-1185">Reference proteome</keyword>
<reference evidence="8 9" key="1">
    <citation type="submission" date="2022-03" db="EMBL/GenBank/DDBJ databases">
        <authorList>
            <person name="Macdonald S."/>
            <person name="Ahmed S."/>
            <person name="Newling K."/>
        </authorList>
    </citation>
    <scope>NUCLEOTIDE SEQUENCE [LARGE SCALE GENOMIC DNA]</scope>
</reference>
<evidence type="ECO:0000256" key="5">
    <source>
        <dbReference type="ARBA" id="ARBA00023242"/>
    </source>
</evidence>
<evidence type="ECO:0000313" key="8">
    <source>
        <dbReference type="EMBL" id="CAH8360162.1"/>
    </source>
</evidence>
<organism evidence="8 9">
    <name type="scientific">Eruca vesicaria subsp. sativa</name>
    <name type="common">Garden rocket</name>
    <name type="synonym">Eruca sativa</name>
    <dbReference type="NCBI Taxonomy" id="29727"/>
    <lineage>
        <taxon>Eukaryota</taxon>
        <taxon>Viridiplantae</taxon>
        <taxon>Streptophyta</taxon>
        <taxon>Embryophyta</taxon>
        <taxon>Tracheophyta</taxon>
        <taxon>Spermatophyta</taxon>
        <taxon>Magnoliopsida</taxon>
        <taxon>eudicotyledons</taxon>
        <taxon>Gunneridae</taxon>
        <taxon>Pentapetalae</taxon>
        <taxon>rosids</taxon>
        <taxon>malvids</taxon>
        <taxon>Brassicales</taxon>
        <taxon>Brassicaceae</taxon>
        <taxon>Brassiceae</taxon>
        <taxon>Eruca</taxon>
    </lineage>
</organism>
<comment type="similarity">
    <text evidence="6">Belongs to the WRKY group III family.</text>
</comment>
<dbReference type="GO" id="GO:0010150">
    <property type="term" value="P:leaf senescence"/>
    <property type="evidence" value="ECO:0007669"/>
    <property type="project" value="UniProtKB-ARBA"/>
</dbReference>
<evidence type="ECO:0000256" key="1">
    <source>
        <dbReference type="ARBA" id="ARBA00004123"/>
    </source>
</evidence>
<dbReference type="Proteomes" id="UP001642260">
    <property type="component" value="Unassembled WGS sequence"/>
</dbReference>
<feature type="domain" description="WRKY" evidence="7">
    <location>
        <begin position="108"/>
        <end position="166"/>
    </location>
</feature>
<dbReference type="Pfam" id="PF03106">
    <property type="entry name" value="WRKY"/>
    <property type="match status" value="1"/>
</dbReference>
<dbReference type="GO" id="GO:0009751">
    <property type="term" value="P:response to salicylic acid"/>
    <property type="evidence" value="ECO:0007669"/>
    <property type="project" value="UniProtKB-ARBA"/>
</dbReference>
<dbReference type="AlphaFoldDB" id="A0ABC8KW83"/>
<dbReference type="SUPFAM" id="SSF118290">
    <property type="entry name" value="WRKY DNA-binding domain"/>
    <property type="match status" value="1"/>
</dbReference>
<protein>
    <recommendedName>
        <fullName evidence="7">WRKY domain-containing protein</fullName>
    </recommendedName>
</protein>
<keyword evidence="5" id="KW-0539">Nucleus</keyword>
<sequence length="305" mass="33989">MKKELNELMTEGIDYAHQLKSQLGSSSSQESREHLAKKILESYHKSLTIMNYSGELDQVSPHSLGVGSPKSDDSDHQVPHIIESSRKSMPRWTQKVRIAPGVVIDRALDDGFSWRKYGQKDILGAKFPRGYHRCTYRKSQGCEATKQVQRSNEDPMLFEVIYRGIHTCSQASNVSSAIPVQVLEPNQTQEQDKLEIVKTSLDTGHHNYNHQANLHQTLDYPLPSTINLESNTVMLQHKDHKIGFLGSTSYSDLGTNVNYNFLAPHDAGSASHSTINSPTTTVGLESPFENFGPSHPFGGFGGFYS</sequence>
<dbReference type="InterPro" id="IPR044810">
    <property type="entry name" value="WRKY_plant"/>
</dbReference>
<evidence type="ECO:0000256" key="2">
    <source>
        <dbReference type="ARBA" id="ARBA00023015"/>
    </source>
</evidence>
<accession>A0ABC8KW83</accession>
<dbReference type="EMBL" id="CAKOAT010278933">
    <property type="protein sequence ID" value="CAH8360162.1"/>
    <property type="molecule type" value="Genomic_DNA"/>
</dbReference>
<proteinExistence type="inferred from homology"/>
<dbReference type="PANTHER" id="PTHR32096:SF89">
    <property type="entry name" value="WRKY DOMAIN-CONTAINING PROTEIN"/>
    <property type="match status" value="1"/>
</dbReference>
<evidence type="ECO:0000256" key="4">
    <source>
        <dbReference type="ARBA" id="ARBA00023163"/>
    </source>
</evidence>
<dbReference type="Gene3D" id="2.20.25.80">
    <property type="entry name" value="WRKY domain"/>
    <property type="match status" value="1"/>
</dbReference>
<dbReference type="GO" id="GO:0042542">
    <property type="term" value="P:response to hydrogen peroxide"/>
    <property type="evidence" value="ECO:0007669"/>
    <property type="project" value="UniProtKB-ARBA"/>
</dbReference>
<dbReference type="SMART" id="SM00774">
    <property type="entry name" value="WRKY"/>
    <property type="match status" value="1"/>
</dbReference>
<name>A0ABC8KW83_ERUVS</name>
<keyword evidence="4" id="KW-0804">Transcription</keyword>
<evidence type="ECO:0000256" key="6">
    <source>
        <dbReference type="ARBA" id="ARBA00060850"/>
    </source>
</evidence>
<dbReference type="GO" id="GO:0010193">
    <property type="term" value="P:response to ozone"/>
    <property type="evidence" value="ECO:0007669"/>
    <property type="project" value="UniProtKB-ARBA"/>
</dbReference>
<evidence type="ECO:0000313" key="9">
    <source>
        <dbReference type="Proteomes" id="UP001642260"/>
    </source>
</evidence>
<gene>
    <name evidence="8" type="ORF">ERUC_LOCUS25918</name>
</gene>
<dbReference type="PROSITE" id="PS50811">
    <property type="entry name" value="WRKY"/>
    <property type="match status" value="1"/>
</dbReference>
<evidence type="ECO:0000259" key="7">
    <source>
        <dbReference type="PROSITE" id="PS50811"/>
    </source>
</evidence>
<dbReference type="PANTHER" id="PTHR32096">
    <property type="entry name" value="WRKY TRANSCRIPTION FACTOR 30-RELATED-RELATED"/>
    <property type="match status" value="1"/>
</dbReference>
<dbReference type="GO" id="GO:0003677">
    <property type="term" value="F:DNA binding"/>
    <property type="evidence" value="ECO:0007669"/>
    <property type="project" value="UniProtKB-KW"/>
</dbReference>
<comment type="subcellular location">
    <subcellularLocation>
        <location evidence="1">Nucleus</location>
    </subcellularLocation>
</comment>